<dbReference type="InterPro" id="IPR036390">
    <property type="entry name" value="WH_DNA-bd_sf"/>
</dbReference>
<dbReference type="Proteomes" id="UP001197093">
    <property type="component" value="Unassembled WGS sequence"/>
</dbReference>
<comment type="caution">
    <text evidence="2">The sequence shown here is derived from an EMBL/GenBank/DDBJ whole genome shotgun (WGS) entry which is preliminary data.</text>
</comment>
<name>A0AAD4EUD9_9PEZI</name>
<dbReference type="PANTHER" id="PTHR43712">
    <property type="entry name" value="PUTATIVE (AFU_ORTHOLOGUE AFUA_4G14580)-RELATED"/>
    <property type="match status" value="1"/>
</dbReference>
<evidence type="ECO:0000313" key="2">
    <source>
        <dbReference type="EMBL" id="KAG7287773.1"/>
    </source>
</evidence>
<organism evidence="2 3">
    <name type="scientific">Staphylotrichum longicolle</name>
    <dbReference type="NCBI Taxonomy" id="669026"/>
    <lineage>
        <taxon>Eukaryota</taxon>
        <taxon>Fungi</taxon>
        <taxon>Dikarya</taxon>
        <taxon>Ascomycota</taxon>
        <taxon>Pezizomycotina</taxon>
        <taxon>Sordariomycetes</taxon>
        <taxon>Sordariomycetidae</taxon>
        <taxon>Sordariales</taxon>
        <taxon>Chaetomiaceae</taxon>
        <taxon>Staphylotrichum</taxon>
    </lineage>
</organism>
<dbReference type="SUPFAM" id="SSF46785">
    <property type="entry name" value="Winged helix' DNA-binding domain"/>
    <property type="match status" value="1"/>
</dbReference>
<keyword evidence="3" id="KW-1185">Reference proteome</keyword>
<dbReference type="EMBL" id="JAHCVI010000003">
    <property type="protein sequence ID" value="KAG7287773.1"/>
    <property type="molecule type" value="Genomic_DNA"/>
</dbReference>
<reference evidence="2" key="1">
    <citation type="submission" date="2023-02" db="EMBL/GenBank/DDBJ databases">
        <authorList>
            <person name="Palmer J.M."/>
        </authorList>
    </citation>
    <scope>NUCLEOTIDE SEQUENCE</scope>
    <source>
        <strain evidence="2">FW57</strain>
    </source>
</reference>
<feature type="region of interest" description="Disordered" evidence="1">
    <location>
        <begin position="30"/>
        <end position="52"/>
    </location>
</feature>
<proteinExistence type="predicted"/>
<dbReference type="PANTHER" id="PTHR43712:SF15">
    <property type="entry name" value="MONODICTYPHENONE CLUSTER TRANSCRIPTIONAL COACTIVATOR MDPA"/>
    <property type="match status" value="1"/>
</dbReference>
<evidence type="ECO:0000313" key="3">
    <source>
        <dbReference type="Proteomes" id="UP001197093"/>
    </source>
</evidence>
<sequence>MDISCLAQIESCANELARAAKSLADYFQTTPAPGPDAEPSKGLPLVAPDGPSQAHRARRSILASVAKLQNLIAEPGHFVERLASQNQLLACLHWLNEFQVLACIPLQGSVLGKDVAELTGVPEAVLIRVVRMTSTAGFLCEPRPRHVAHTTLSAGFVTKPSLGDAAMFLSGTAARAALHLAGATQRYGEVDMERPDQTAFALTERAQQSFRQACEERPKLQRQWAAYLRSSMGVDEAMAEVLSRLDWERHKSVCIVEGVFQGTQCHHPARVSAISHGSIAAVGLPTFPDSVATVTVRGNFDFSKCTATGQPQTVRDAGVYVLNLGSPSTSPAESLASVTSRVAAELLVHLPILRDNRGATLVVAMRLLPDPSSVDVGVEAAARTRDLVLLQLANERDLEVSELVDLIQGIRDWSGRLAVVSRARGRDNAVMALGVKFLATG</sequence>
<dbReference type="AlphaFoldDB" id="A0AAD4EUD9"/>
<gene>
    <name evidence="2" type="ORF">NEMBOFW57_007288</name>
</gene>
<protein>
    <submittedName>
        <fullName evidence="2">Uncharacterized protein</fullName>
    </submittedName>
</protein>
<accession>A0AAD4EUD9</accession>
<evidence type="ECO:0000256" key="1">
    <source>
        <dbReference type="SAM" id="MobiDB-lite"/>
    </source>
</evidence>